<accession>B7P6B8</accession>
<evidence type="ECO:0000313" key="2">
    <source>
        <dbReference type="EMBL" id="EEC02140.1"/>
    </source>
</evidence>
<keyword evidence="4" id="KW-1185">Reference proteome</keyword>
<gene>
    <name evidence="2" type="ORF">IscW_ISCW016080</name>
</gene>
<keyword evidence="1" id="KW-0812">Transmembrane</keyword>
<dbReference type="PaxDb" id="6945-B7P6B8"/>
<dbReference type="EMBL" id="DS644550">
    <property type="protein sequence ID" value="EEC02140.1"/>
    <property type="molecule type" value="Genomic_DNA"/>
</dbReference>
<evidence type="ECO:0000313" key="3">
    <source>
        <dbReference type="EnsemblMetazoa" id="ISCW016080-PA"/>
    </source>
</evidence>
<dbReference type="HOGENOM" id="CLU_2339472_0_0_1"/>
<evidence type="ECO:0000313" key="4">
    <source>
        <dbReference type="Proteomes" id="UP000001555"/>
    </source>
</evidence>
<dbReference type="InParanoid" id="B7P6B8"/>
<sequence length="98" mass="11160">FKGLIVGVIMAMIISSTNSYINVAAVTFINDIIKKASLNYNYITAITIGLIGFIISLYMKDLINLFLFRYYTSTLFGKNNIYFLTVSYIYVCTLYYGN</sequence>
<reference evidence="2 4" key="1">
    <citation type="submission" date="2008-03" db="EMBL/GenBank/DDBJ databases">
        <title>Annotation of Ixodes scapularis.</title>
        <authorList>
            <consortium name="Ixodes scapularis Genome Project Consortium"/>
            <person name="Caler E."/>
            <person name="Hannick L.I."/>
            <person name="Bidwell S."/>
            <person name="Joardar V."/>
            <person name="Thiagarajan M."/>
            <person name="Amedeo P."/>
            <person name="Galinsky K.J."/>
            <person name="Schobel S."/>
            <person name="Inman J."/>
            <person name="Hostetler J."/>
            <person name="Miller J."/>
            <person name="Hammond M."/>
            <person name="Megy K."/>
            <person name="Lawson D."/>
            <person name="Kodira C."/>
            <person name="Sutton G."/>
            <person name="Meyer J."/>
            <person name="Hill C.A."/>
            <person name="Birren B."/>
            <person name="Nene V."/>
            <person name="Collins F."/>
            <person name="Alarcon-Chaidez F."/>
            <person name="Wikel S."/>
            <person name="Strausberg R."/>
        </authorList>
    </citation>
    <scope>NUCLEOTIDE SEQUENCE [LARGE SCALE GENOMIC DNA]</scope>
    <source>
        <strain evidence="4">Wikel</strain>
        <strain evidence="2">Wikel colony</strain>
    </source>
</reference>
<protein>
    <submittedName>
        <fullName evidence="2 3">Uncharacterized protein</fullName>
    </submittedName>
</protein>
<feature type="transmembrane region" description="Helical" evidence="1">
    <location>
        <begin position="79"/>
        <end position="97"/>
    </location>
</feature>
<feature type="transmembrane region" description="Helical" evidence="1">
    <location>
        <begin position="40"/>
        <end position="59"/>
    </location>
</feature>
<feature type="non-terminal residue" evidence="2">
    <location>
        <position position="1"/>
    </location>
</feature>
<proteinExistence type="predicted"/>
<dbReference type="EMBL" id="ABJB010953792">
    <property type="status" value="NOT_ANNOTATED_CDS"/>
    <property type="molecule type" value="Genomic_DNA"/>
</dbReference>
<dbReference type="EnsemblMetazoa" id="ISCW016080-RA">
    <property type="protein sequence ID" value="ISCW016080-PA"/>
    <property type="gene ID" value="ISCW016080"/>
</dbReference>
<organism>
    <name type="scientific">Ixodes scapularis</name>
    <name type="common">Black-legged tick</name>
    <name type="synonym">Deer tick</name>
    <dbReference type="NCBI Taxonomy" id="6945"/>
    <lineage>
        <taxon>Eukaryota</taxon>
        <taxon>Metazoa</taxon>
        <taxon>Ecdysozoa</taxon>
        <taxon>Arthropoda</taxon>
        <taxon>Chelicerata</taxon>
        <taxon>Arachnida</taxon>
        <taxon>Acari</taxon>
        <taxon>Parasitiformes</taxon>
        <taxon>Ixodida</taxon>
        <taxon>Ixodoidea</taxon>
        <taxon>Ixodidae</taxon>
        <taxon>Ixodinae</taxon>
        <taxon>Ixodes</taxon>
    </lineage>
</organism>
<evidence type="ECO:0000256" key="1">
    <source>
        <dbReference type="SAM" id="Phobius"/>
    </source>
</evidence>
<keyword evidence="1" id="KW-1133">Transmembrane helix</keyword>
<dbReference type="Proteomes" id="UP000001555">
    <property type="component" value="Unassembled WGS sequence"/>
</dbReference>
<reference evidence="3" key="2">
    <citation type="submission" date="2020-05" db="UniProtKB">
        <authorList>
            <consortium name="EnsemblMetazoa"/>
        </authorList>
    </citation>
    <scope>IDENTIFICATION</scope>
    <source>
        <strain evidence="3">wikel</strain>
    </source>
</reference>
<dbReference type="Gene3D" id="1.20.1730.10">
    <property type="entry name" value="Sodium/glucose cotransporter"/>
    <property type="match status" value="1"/>
</dbReference>
<name>B7P6B8_IXOSC</name>
<dbReference type="InterPro" id="IPR038377">
    <property type="entry name" value="Na/Glc_symporter_sf"/>
</dbReference>
<keyword evidence="1" id="KW-0472">Membrane</keyword>
<dbReference type="AlphaFoldDB" id="B7P6B8"/>
<dbReference type="VEuPathDB" id="VectorBase:ISCW016080"/>
<feature type="transmembrane region" description="Helical" evidence="1">
    <location>
        <begin position="6"/>
        <end position="28"/>
    </location>
</feature>